<dbReference type="InterPro" id="IPR001179">
    <property type="entry name" value="PPIase_FKBP_dom"/>
</dbReference>
<feature type="domain" description="PPIase FKBP-type" evidence="6">
    <location>
        <begin position="46"/>
        <end position="133"/>
    </location>
</feature>
<evidence type="ECO:0000313" key="8">
    <source>
        <dbReference type="Proteomes" id="UP000216725"/>
    </source>
</evidence>
<dbReference type="GO" id="GO:0003755">
    <property type="term" value="F:peptidyl-prolyl cis-trans isomerase activity"/>
    <property type="evidence" value="ECO:0007669"/>
    <property type="project" value="UniProtKB-UniRule"/>
</dbReference>
<dbReference type="InterPro" id="IPR046357">
    <property type="entry name" value="PPIase_dom_sf"/>
</dbReference>
<comment type="caution">
    <text evidence="7">The sequence shown here is derived from an EMBL/GenBank/DDBJ whole genome shotgun (WGS) entry which is preliminary data.</text>
</comment>
<evidence type="ECO:0000256" key="1">
    <source>
        <dbReference type="ARBA" id="ARBA00000971"/>
    </source>
</evidence>
<evidence type="ECO:0000256" key="3">
    <source>
        <dbReference type="ARBA" id="ARBA00023235"/>
    </source>
</evidence>
<dbReference type="RefSeq" id="WP_094661120.1">
    <property type="nucleotide sequence ID" value="NZ_JBKZBO010000015.1"/>
</dbReference>
<dbReference type="PANTHER" id="PTHR45779">
    <property type="entry name" value="PEPTIDYLPROLYL ISOMERASE"/>
    <property type="match status" value="1"/>
</dbReference>
<keyword evidence="3 4" id="KW-0413">Isomerase</keyword>
<sequence length="133" mass="14135">MAEDVMPTVNAEFGAKPVIEFPDADAPKGLKIKELVAGDGPVVRAGDTVTVDYYGVVWGKDTPFDSSYDRGTPAQFAIGVGQVIKGWDRGLVGRTRRSRLLLSIPPEYGYGSRGIPQAGIGGGDTLVFVVDIH</sequence>
<keyword evidence="8" id="KW-1185">Reference proteome</keyword>
<comment type="similarity">
    <text evidence="5">Belongs to the FKBP-type PPIase family.</text>
</comment>
<keyword evidence="2 4" id="KW-0697">Rotamase</keyword>
<organism evidence="7 8">
    <name type="scientific">Pseudoscardovia radai</name>
    <dbReference type="NCBI Taxonomy" id="987066"/>
    <lineage>
        <taxon>Bacteria</taxon>
        <taxon>Bacillati</taxon>
        <taxon>Actinomycetota</taxon>
        <taxon>Actinomycetes</taxon>
        <taxon>Bifidobacteriales</taxon>
        <taxon>Bifidobacteriaceae</taxon>
        <taxon>Pseudoscardovia</taxon>
    </lineage>
</organism>
<dbReference type="AlphaFoldDB" id="A0A261EVW7"/>
<dbReference type="SUPFAM" id="SSF54534">
    <property type="entry name" value="FKBP-like"/>
    <property type="match status" value="1"/>
</dbReference>
<proteinExistence type="inferred from homology"/>
<name>A0A261EVW7_9BIFI</name>
<protein>
    <recommendedName>
        <fullName evidence="5">Peptidyl-prolyl cis-trans isomerase</fullName>
        <ecNumber evidence="5">5.2.1.8</ecNumber>
    </recommendedName>
</protein>
<dbReference type="Gene3D" id="3.10.50.40">
    <property type="match status" value="1"/>
</dbReference>
<comment type="catalytic activity">
    <reaction evidence="1 4 5">
        <text>[protein]-peptidylproline (omega=180) = [protein]-peptidylproline (omega=0)</text>
        <dbReference type="Rhea" id="RHEA:16237"/>
        <dbReference type="Rhea" id="RHEA-COMP:10747"/>
        <dbReference type="Rhea" id="RHEA-COMP:10748"/>
        <dbReference type="ChEBI" id="CHEBI:83833"/>
        <dbReference type="ChEBI" id="CHEBI:83834"/>
        <dbReference type="EC" id="5.2.1.8"/>
    </reaction>
</comment>
<evidence type="ECO:0000259" key="6">
    <source>
        <dbReference type="PROSITE" id="PS50059"/>
    </source>
</evidence>
<dbReference type="PANTHER" id="PTHR45779:SF7">
    <property type="entry name" value="PEPTIDYLPROLYL ISOMERASE"/>
    <property type="match status" value="1"/>
</dbReference>
<dbReference type="EC" id="5.2.1.8" evidence="5"/>
<evidence type="ECO:0000256" key="4">
    <source>
        <dbReference type="PROSITE-ProRule" id="PRU00277"/>
    </source>
</evidence>
<gene>
    <name evidence="7" type="ORF">PSRA_1308</name>
</gene>
<evidence type="ECO:0000256" key="5">
    <source>
        <dbReference type="RuleBase" id="RU003915"/>
    </source>
</evidence>
<evidence type="ECO:0000256" key="2">
    <source>
        <dbReference type="ARBA" id="ARBA00023110"/>
    </source>
</evidence>
<dbReference type="OrthoDB" id="25996at2"/>
<dbReference type="EMBL" id="MWWR01000012">
    <property type="protein sequence ID" value="OZG51014.1"/>
    <property type="molecule type" value="Genomic_DNA"/>
</dbReference>
<dbReference type="Pfam" id="PF00254">
    <property type="entry name" value="FKBP_C"/>
    <property type="match status" value="1"/>
</dbReference>
<evidence type="ECO:0000313" key="7">
    <source>
        <dbReference type="EMBL" id="OZG51014.1"/>
    </source>
</evidence>
<reference evidence="7 8" key="1">
    <citation type="journal article" date="2017" name="BMC Genomics">
        <title>Comparative genomic and phylogenomic analyses of the Bifidobacteriaceae family.</title>
        <authorList>
            <person name="Lugli G.A."/>
            <person name="Milani C."/>
            <person name="Turroni F."/>
            <person name="Duranti S."/>
            <person name="Mancabelli L."/>
            <person name="Mangifesta M."/>
            <person name="Ferrario C."/>
            <person name="Modesto M."/>
            <person name="Mattarelli P."/>
            <person name="Jiri K."/>
            <person name="van Sinderen D."/>
            <person name="Ventura M."/>
        </authorList>
    </citation>
    <scope>NUCLEOTIDE SEQUENCE [LARGE SCALE GENOMIC DNA]</scope>
    <source>
        <strain evidence="7 8">DSM 24742</strain>
    </source>
</reference>
<dbReference type="Proteomes" id="UP000216725">
    <property type="component" value="Unassembled WGS sequence"/>
</dbReference>
<dbReference type="PROSITE" id="PS50059">
    <property type="entry name" value="FKBP_PPIASE"/>
    <property type="match status" value="1"/>
</dbReference>
<dbReference type="InterPro" id="IPR044609">
    <property type="entry name" value="FKBP2/11"/>
</dbReference>
<accession>A0A261EVW7</accession>